<keyword evidence="1" id="KW-0812">Transmembrane</keyword>
<proteinExistence type="predicted"/>
<comment type="caution">
    <text evidence="2">The sequence shown here is derived from an EMBL/GenBank/DDBJ whole genome shotgun (WGS) entry which is preliminary data.</text>
</comment>
<evidence type="ECO:0000313" key="3">
    <source>
        <dbReference type="Proteomes" id="UP000297972"/>
    </source>
</evidence>
<dbReference type="AlphaFoldDB" id="A0A4Z1CRL6"/>
<gene>
    <name evidence="2" type="ORF">E4L95_03430</name>
</gene>
<accession>A0A4Z1CRL6</accession>
<feature type="transmembrane region" description="Helical" evidence="1">
    <location>
        <begin position="42"/>
        <end position="63"/>
    </location>
</feature>
<evidence type="ECO:0008006" key="4">
    <source>
        <dbReference type="Google" id="ProtNLM"/>
    </source>
</evidence>
<dbReference type="Proteomes" id="UP000297972">
    <property type="component" value="Unassembled WGS sequence"/>
</dbReference>
<evidence type="ECO:0000313" key="2">
    <source>
        <dbReference type="EMBL" id="TGN67876.1"/>
    </source>
</evidence>
<keyword evidence="1" id="KW-0472">Membrane</keyword>
<dbReference type="RefSeq" id="WP_135816406.1">
    <property type="nucleotide sequence ID" value="NZ_SRPG01000019.1"/>
</dbReference>
<sequence length="82" mass="8025">MAQMATDKTARKVTAATAAASVAVLVVSGIEALSGNPLPDEISAALTAVVTAISTWAAGYYTLPAPRDQVVPAASAGGAPAE</sequence>
<organism evidence="2 3">
    <name type="scientific">Paracoccus liaowanqingii</name>
    <dbReference type="NCBI Taxonomy" id="2560053"/>
    <lineage>
        <taxon>Bacteria</taxon>
        <taxon>Pseudomonadati</taxon>
        <taxon>Pseudomonadota</taxon>
        <taxon>Alphaproteobacteria</taxon>
        <taxon>Rhodobacterales</taxon>
        <taxon>Paracoccaceae</taxon>
        <taxon>Paracoccus</taxon>
    </lineage>
</organism>
<dbReference type="EMBL" id="SRPG01000019">
    <property type="protein sequence ID" value="TGN67876.1"/>
    <property type="molecule type" value="Genomic_DNA"/>
</dbReference>
<protein>
    <recommendedName>
        <fullName evidence="4">Holin</fullName>
    </recommendedName>
</protein>
<name>A0A4Z1CRL6_9RHOB</name>
<keyword evidence="3" id="KW-1185">Reference proteome</keyword>
<reference evidence="2 3" key="1">
    <citation type="submission" date="2019-03" db="EMBL/GenBank/DDBJ databases">
        <authorList>
            <person name="Li J."/>
        </authorList>
    </citation>
    <scope>NUCLEOTIDE SEQUENCE [LARGE SCALE GENOMIC DNA]</scope>
    <source>
        <strain evidence="2 3">3058</strain>
    </source>
</reference>
<evidence type="ECO:0000256" key="1">
    <source>
        <dbReference type="SAM" id="Phobius"/>
    </source>
</evidence>
<keyword evidence="1" id="KW-1133">Transmembrane helix</keyword>